<proteinExistence type="inferred from homology"/>
<dbReference type="OrthoDB" id="5432602at2"/>
<sequence>MFGKKKNEDDSEKLIEVSADNLTMLTIGTIVKGIITIAGGLHLEGTLEGDIICKGKVVIGSQGKVKGNVNCDIAVLYGSLQGDIHATNELYMRSGCMVKGDVYTRKLEIEPNARFDGVCNTTGMNAPVKEKTSK</sequence>
<comment type="similarity">
    <text evidence="1">Belongs to the bactofilin family.</text>
</comment>
<organism evidence="2 3">
    <name type="scientific">Butyricimonas faecalis</name>
    <dbReference type="NCBI Taxonomy" id="2093856"/>
    <lineage>
        <taxon>Bacteria</taxon>
        <taxon>Pseudomonadati</taxon>
        <taxon>Bacteroidota</taxon>
        <taxon>Bacteroidia</taxon>
        <taxon>Bacteroidales</taxon>
        <taxon>Odoribacteraceae</taxon>
        <taxon>Butyricimonas</taxon>
    </lineage>
</organism>
<evidence type="ECO:0000313" key="3">
    <source>
        <dbReference type="Proteomes" id="UP000270673"/>
    </source>
</evidence>
<dbReference type="PANTHER" id="PTHR35024">
    <property type="entry name" value="HYPOTHETICAL CYTOSOLIC PROTEIN"/>
    <property type="match status" value="1"/>
</dbReference>
<dbReference type="PANTHER" id="PTHR35024:SF4">
    <property type="entry name" value="POLYMER-FORMING CYTOSKELETAL PROTEIN"/>
    <property type="match status" value="1"/>
</dbReference>
<dbReference type="KEGG" id="buy:D8S85_03600"/>
<accession>A0A3Q9IPB4</accession>
<name>A0A3Q9IPB4_9BACT</name>
<dbReference type="Proteomes" id="UP000270673">
    <property type="component" value="Chromosome"/>
</dbReference>
<evidence type="ECO:0000256" key="1">
    <source>
        <dbReference type="ARBA" id="ARBA00044755"/>
    </source>
</evidence>
<dbReference type="RefSeq" id="WP_106624909.1">
    <property type="nucleotide sequence ID" value="NZ_CP032819.1"/>
</dbReference>
<dbReference type="AlphaFoldDB" id="A0A3Q9IPB4"/>
<protein>
    <submittedName>
        <fullName evidence="2">Polymer-forming cytoskeletal protein</fullName>
    </submittedName>
</protein>
<gene>
    <name evidence="2" type="ORF">D8S85_03600</name>
</gene>
<reference evidence="2 3" key="1">
    <citation type="submission" date="2018-10" db="EMBL/GenBank/DDBJ databases">
        <title>Butyricimonas faecalis sp. nov., isolated from human faeces and emended description of the genus Butyricimonas.</title>
        <authorList>
            <person name="Le Roy T."/>
            <person name="Van der Smissen P."/>
            <person name="Paquot A."/>
            <person name="Delzenne N."/>
            <person name="Muccioli G."/>
            <person name="Collet J.-F."/>
            <person name="Cani P.D."/>
        </authorList>
    </citation>
    <scope>NUCLEOTIDE SEQUENCE [LARGE SCALE GENOMIC DNA]</scope>
    <source>
        <strain evidence="2 3">H184</strain>
    </source>
</reference>
<evidence type="ECO:0000313" key="2">
    <source>
        <dbReference type="EMBL" id="AZS28725.1"/>
    </source>
</evidence>
<dbReference type="InterPro" id="IPR007607">
    <property type="entry name" value="BacA/B"/>
</dbReference>
<keyword evidence="3" id="KW-1185">Reference proteome</keyword>
<dbReference type="EMBL" id="CP032819">
    <property type="protein sequence ID" value="AZS28725.1"/>
    <property type="molecule type" value="Genomic_DNA"/>
</dbReference>
<dbReference type="Pfam" id="PF04519">
    <property type="entry name" value="Bactofilin"/>
    <property type="match status" value="1"/>
</dbReference>